<keyword evidence="2" id="KW-1185">Reference proteome</keyword>
<dbReference type="AlphaFoldDB" id="A0A183PUD0"/>
<protein>
    <submittedName>
        <fullName evidence="1">Uncharacterized protein</fullName>
    </submittedName>
</protein>
<dbReference type="Proteomes" id="UP000269396">
    <property type="component" value="Unassembled WGS sequence"/>
</dbReference>
<reference evidence="1 2" key="1">
    <citation type="submission" date="2018-11" db="EMBL/GenBank/DDBJ databases">
        <authorList>
            <consortium name="Pathogen Informatics"/>
        </authorList>
    </citation>
    <scope>NUCLEOTIDE SEQUENCE [LARGE SCALE GENOMIC DNA]</scope>
    <source>
        <strain>Denwood</strain>
        <strain evidence="2">Zambia</strain>
    </source>
</reference>
<dbReference type="STRING" id="31246.A0A183PUD0"/>
<organism evidence="1 2">
    <name type="scientific">Schistosoma mattheei</name>
    <dbReference type="NCBI Taxonomy" id="31246"/>
    <lineage>
        <taxon>Eukaryota</taxon>
        <taxon>Metazoa</taxon>
        <taxon>Spiralia</taxon>
        <taxon>Lophotrochozoa</taxon>
        <taxon>Platyhelminthes</taxon>
        <taxon>Trematoda</taxon>
        <taxon>Digenea</taxon>
        <taxon>Strigeidida</taxon>
        <taxon>Schistosomatoidea</taxon>
        <taxon>Schistosomatidae</taxon>
        <taxon>Schistosoma</taxon>
    </lineage>
</organism>
<dbReference type="EMBL" id="UZAL01039628">
    <property type="protein sequence ID" value="VDP75778.1"/>
    <property type="molecule type" value="Genomic_DNA"/>
</dbReference>
<gene>
    <name evidence="1" type="ORF">SMTD_LOCUS17966</name>
</gene>
<evidence type="ECO:0000313" key="2">
    <source>
        <dbReference type="Proteomes" id="UP000269396"/>
    </source>
</evidence>
<name>A0A183PUD0_9TREM</name>
<accession>A0A183PUD0</accession>
<proteinExistence type="predicted"/>
<evidence type="ECO:0000313" key="1">
    <source>
        <dbReference type="EMBL" id="VDP75778.1"/>
    </source>
</evidence>
<feature type="non-terminal residue" evidence="1">
    <location>
        <position position="1"/>
    </location>
</feature>
<sequence length="170" mass="20070">ITGVINEFHQHIELLDSLKWIPSINQWFTQFYSTLQLTFLRMTLNSLLNAERNHKWINESIRKKQLIPVIILELTIRIMNWQKLEKIIIKEDRNDEFVKIIEYFEEQLNSIIEPLKTIPFSYDNQFSSRIDQLTCQMLIGTILGFIYLIQGNANFFILLTLLTPVTPNGA</sequence>